<dbReference type="SUPFAM" id="SSF50998">
    <property type="entry name" value="Quinoprotein alcohol dehydrogenase-like"/>
    <property type="match status" value="1"/>
</dbReference>
<accession>A0A427Y5A7</accession>
<proteinExistence type="predicted"/>
<dbReference type="GeneID" id="39589049"/>
<feature type="region of interest" description="Disordered" evidence="1">
    <location>
        <begin position="318"/>
        <end position="351"/>
    </location>
</feature>
<gene>
    <name evidence="2" type="ORF">EHS24_004506</name>
</gene>
<evidence type="ECO:0000313" key="2">
    <source>
        <dbReference type="EMBL" id="RSH86268.1"/>
    </source>
</evidence>
<dbReference type="AlphaFoldDB" id="A0A427Y5A7"/>
<name>A0A427Y5A7_9TREE</name>
<dbReference type="Proteomes" id="UP000279236">
    <property type="component" value="Unassembled WGS sequence"/>
</dbReference>
<reference evidence="2 3" key="1">
    <citation type="submission" date="2018-11" db="EMBL/GenBank/DDBJ databases">
        <title>Genome sequence of Apiotrichum porosum DSM 27194.</title>
        <authorList>
            <person name="Aliyu H."/>
            <person name="Gorte O."/>
            <person name="Ochsenreither K."/>
        </authorList>
    </citation>
    <scope>NUCLEOTIDE SEQUENCE [LARGE SCALE GENOMIC DNA]</scope>
    <source>
        <strain evidence="2 3">DSM 27194</strain>
    </source>
</reference>
<feature type="compositionally biased region" description="Basic and acidic residues" evidence="1">
    <location>
        <begin position="330"/>
        <end position="343"/>
    </location>
</feature>
<dbReference type="RefSeq" id="XP_028479053.1">
    <property type="nucleotide sequence ID" value="XM_028620081.1"/>
</dbReference>
<dbReference type="EMBL" id="RSCE01000002">
    <property type="protein sequence ID" value="RSH86268.1"/>
    <property type="molecule type" value="Genomic_DNA"/>
</dbReference>
<organism evidence="2 3">
    <name type="scientific">Apiotrichum porosum</name>
    <dbReference type="NCBI Taxonomy" id="105984"/>
    <lineage>
        <taxon>Eukaryota</taxon>
        <taxon>Fungi</taxon>
        <taxon>Dikarya</taxon>
        <taxon>Basidiomycota</taxon>
        <taxon>Agaricomycotina</taxon>
        <taxon>Tremellomycetes</taxon>
        <taxon>Trichosporonales</taxon>
        <taxon>Trichosporonaceae</taxon>
        <taxon>Apiotrichum</taxon>
    </lineage>
</organism>
<dbReference type="STRING" id="105984.A0A427Y5A7"/>
<comment type="caution">
    <text evidence="2">The sequence shown here is derived from an EMBL/GenBank/DDBJ whole genome shotgun (WGS) entry which is preliminary data.</text>
</comment>
<dbReference type="OrthoDB" id="2565097at2759"/>
<feature type="region of interest" description="Disordered" evidence="1">
    <location>
        <begin position="399"/>
        <end position="430"/>
    </location>
</feature>
<evidence type="ECO:0000313" key="3">
    <source>
        <dbReference type="Proteomes" id="UP000279236"/>
    </source>
</evidence>
<dbReference type="InterPro" id="IPR011047">
    <property type="entry name" value="Quinoprotein_ADH-like_sf"/>
</dbReference>
<keyword evidence="3" id="KW-1185">Reference proteome</keyword>
<sequence length="492" mass="52085">MSALVVHPSALALVPIKPTTSTAASTPLALPSRFPSGGLPRAAAGPTGHTYLYAANTSGTASGSVVWEYDSKGRRVGEMTGSSLGVQRVATAGTLVVLACKKEAKVMKRAGNGGKWACLRTLELPRGQLTAMTGDADLMAFCADEVVVYELETGRKASIEDMDMPVSCARIVHLDSRPYLLVPSTDRLTAYPIDTEGIPKAYNLGLERAGRDIVVSGTQVAVASEGTHGEVAVVSLTDGDVSTIKFGVEVAGLSWIDGQTLAARTVSGKMLVRDMRTGSISPVELDQPVLDVHALPTPRATRAPSDRPLARVLAENNLTNNLAASAPPKKTSDKNAKESEKRIVSAPTTRAPTAPVRTDIHITPLNPAASRPSAAPASRVISTASTVRIRPAVIDEADETTAFSPGASASVRRAPPPHEHNGQSSGGDAPTWEAFEEMRREIANLQLDMLRMGRGLKNEIRSAVSPLVDELRSSRETIAKQAAEIERLRRGY</sequence>
<evidence type="ECO:0000256" key="1">
    <source>
        <dbReference type="SAM" id="MobiDB-lite"/>
    </source>
</evidence>
<protein>
    <submittedName>
        <fullName evidence="2">Uncharacterized protein</fullName>
    </submittedName>
</protein>